<evidence type="ECO:0000313" key="1">
    <source>
        <dbReference type="EMBL" id="KAL1527266.1"/>
    </source>
</evidence>
<sequence>MALSEAAKEGVYLSRFLLELGFPSADIPTLATDNTGARDLAYNPEHHERVKHIERRHFYIRELVEDHQLVVPYVATIDNMADFFTKPLAAAAFYSMRNRIMNVPPR</sequence>
<evidence type="ECO:0008006" key="3">
    <source>
        <dbReference type="Google" id="ProtNLM"/>
    </source>
</evidence>
<dbReference type="Proteomes" id="UP001515480">
    <property type="component" value="Unassembled WGS sequence"/>
</dbReference>
<protein>
    <recommendedName>
        <fullName evidence="3">DNA-directed DNA polymerase</fullName>
    </recommendedName>
</protein>
<name>A0AB34K2W3_PRYPA</name>
<dbReference type="EMBL" id="JBGBPQ010000003">
    <property type="protein sequence ID" value="KAL1527266.1"/>
    <property type="molecule type" value="Genomic_DNA"/>
</dbReference>
<proteinExistence type="predicted"/>
<evidence type="ECO:0000313" key="2">
    <source>
        <dbReference type="Proteomes" id="UP001515480"/>
    </source>
</evidence>
<comment type="caution">
    <text evidence="1">The sequence shown here is derived from an EMBL/GenBank/DDBJ whole genome shotgun (WGS) entry which is preliminary data.</text>
</comment>
<organism evidence="1 2">
    <name type="scientific">Prymnesium parvum</name>
    <name type="common">Toxic golden alga</name>
    <dbReference type="NCBI Taxonomy" id="97485"/>
    <lineage>
        <taxon>Eukaryota</taxon>
        <taxon>Haptista</taxon>
        <taxon>Haptophyta</taxon>
        <taxon>Prymnesiophyceae</taxon>
        <taxon>Prymnesiales</taxon>
        <taxon>Prymnesiaceae</taxon>
        <taxon>Prymnesium</taxon>
    </lineage>
</organism>
<accession>A0AB34K2W3</accession>
<gene>
    <name evidence="1" type="ORF">AB1Y20_015941</name>
</gene>
<reference evidence="1 2" key="1">
    <citation type="journal article" date="2024" name="Science">
        <title>Giant polyketide synthase enzymes in the biosynthesis of giant marine polyether toxins.</title>
        <authorList>
            <person name="Fallon T.R."/>
            <person name="Shende V.V."/>
            <person name="Wierzbicki I.H."/>
            <person name="Pendleton A.L."/>
            <person name="Watervoot N.F."/>
            <person name="Auber R.P."/>
            <person name="Gonzalez D.J."/>
            <person name="Wisecaver J.H."/>
            <person name="Moore B.S."/>
        </authorList>
    </citation>
    <scope>NUCLEOTIDE SEQUENCE [LARGE SCALE GENOMIC DNA]</scope>
    <source>
        <strain evidence="1 2">12B1</strain>
    </source>
</reference>
<dbReference type="CDD" id="cd09272">
    <property type="entry name" value="RNase_HI_RT_Ty1"/>
    <property type="match status" value="1"/>
</dbReference>
<dbReference type="AlphaFoldDB" id="A0AB34K2W3"/>
<keyword evidence="2" id="KW-1185">Reference proteome</keyword>